<reference evidence="3 4" key="1">
    <citation type="submission" date="2019-09" db="EMBL/GenBank/DDBJ databases">
        <title>Hydrogenophaga aromatica sp. nov., isolated from a para-xylene-degrading enrichment culture.</title>
        <authorList>
            <person name="Tancsics A."/>
            <person name="Banerjee S."/>
        </authorList>
    </citation>
    <scope>NUCLEOTIDE SEQUENCE [LARGE SCALE GENOMIC DNA]</scope>
    <source>
        <strain evidence="3 4">D2P1</strain>
    </source>
</reference>
<keyword evidence="4" id="KW-1185">Reference proteome</keyword>
<dbReference type="AlphaFoldDB" id="A0A7Y8GYQ7"/>
<comment type="caution">
    <text evidence="3">The sequence shown here is derived from an EMBL/GenBank/DDBJ whole genome shotgun (WGS) entry which is preliminary data.</text>
</comment>
<evidence type="ECO:0000259" key="2">
    <source>
        <dbReference type="Pfam" id="PF00582"/>
    </source>
</evidence>
<protein>
    <submittedName>
        <fullName evidence="3">Universal stress protein</fullName>
    </submittedName>
</protein>
<dbReference type="InterPro" id="IPR006015">
    <property type="entry name" value="Universal_stress_UspA"/>
</dbReference>
<feature type="domain" description="UspA" evidence="2">
    <location>
        <begin position="1"/>
        <end position="130"/>
    </location>
</feature>
<dbReference type="EMBL" id="VYGV01000015">
    <property type="protein sequence ID" value="NWF46629.1"/>
    <property type="molecule type" value="Genomic_DNA"/>
</dbReference>
<dbReference type="RefSeq" id="WP_177136536.1">
    <property type="nucleotide sequence ID" value="NZ_JAGPWB010000015.1"/>
</dbReference>
<gene>
    <name evidence="3" type="ORF">F3K02_15420</name>
</gene>
<evidence type="ECO:0000256" key="1">
    <source>
        <dbReference type="ARBA" id="ARBA00008791"/>
    </source>
</evidence>
<accession>A0A7Y8GYQ7</accession>
<dbReference type="InterPro" id="IPR006016">
    <property type="entry name" value="UspA"/>
</dbReference>
<organism evidence="3 4">
    <name type="scientific">Hydrogenophaga aromaticivorans</name>
    <dbReference type="NCBI Taxonomy" id="2610898"/>
    <lineage>
        <taxon>Bacteria</taxon>
        <taxon>Pseudomonadati</taxon>
        <taxon>Pseudomonadota</taxon>
        <taxon>Betaproteobacteria</taxon>
        <taxon>Burkholderiales</taxon>
        <taxon>Comamonadaceae</taxon>
        <taxon>Hydrogenophaga</taxon>
    </lineage>
</organism>
<dbReference type="PANTHER" id="PTHR43010:SF1">
    <property type="entry name" value="USPA DOMAIN-CONTAINING PROTEIN"/>
    <property type="match status" value="1"/>
</dbReference>
<name>A0A7Y8GYQ7_9BURK</name>
<dbReference type="InterPro" id="IPR014729">
    <property type="entry name" value="Rossmann-like_a/b/a_fold"/>
</dbReference>
<dbReference type="SUPFAM" id="SSF52402">
    <property type="entry name" value="Adenine nucleotide alpha hydrolases-like"/>
    <property type="match status" value="1"/>
</dbReference>
<dbReference type="CDD" id="cd00293">
    <property type="entry name" value="USP-like"/>
    <property type="match status" value="1"/>
</dbReference>
<dbReference type="PRINTS" id="PR01438">
    <property type="entry name" value="UNVRSLSTRESS"/>
</dbReference>
<dbReference type="PANTHER" id="PTHR43010">
    <property type="entry name" value="UNIVERSAL STRESS PROTEIN SLR1230"/>
    <property type="match status" value="1"/>
</dbReference>
<sequence length="130" mass="14400">MSMKLLLAVDGSRYTRRMLTYIVSNELLFRPFYDYVLFNVQPGEGNRYDVAANNALLEEPNQFLQAHGFTPLCVTRQGEPAKELVVAAKQFQSNLLVMGCRGQSAIESMVLGSVTAAVLAHSHVPVLVVR</sequence>
<comment type="similarity">
    <text evidence="1">Belongs to the universal stress protein A family.</text>
</comment>
<dbReference type="InterPro" id="IPR051688">
    <property type="entry name" value="USP_A"/>
</dbReference>
<evidence type="ECO:0000313" key="3">
    <source>
        <dbReference type="EMBL" id="NWF46629.1"/>
    </source>
</evidence>
<dbReference type="Pfam" id="PF00582">
    <property type="entry name" value="Usp"/>
    <property type="match status" value="1"/>
</dbReference>
<dbReference type="Proteomes" id="UP000545507">
    <property type="component" value="Unassembled WGS sequence"/>
</dbReference>
<evidence type="ECO:0000313" key="4">
    <source>
        <dbReference type="Proteomes" id="UP000545507"/>
    </source>
</evidence>
<dbReference type="Gene3D" id="3.40.50.620">
    <property type="entry name" value="HUPs"/>
    <property type="match status" value="1"/>
</dbReference>
<proteinExistence type="inferred from homology"/>